<evidence type="ECO:0000256" key="1">
    <source>
        <dbReference type="SAM" id="Phobius"/>
    </source>
</evidence>
<keyword evidence="1" id="KW-0812">Transmembrane</keyword>
<keyword evidence="1" id="KW-0472">Membrane</keyword>
<dbReference type="EMBL" id="MHRF01000007">
    <property type="protein sequence ID" value="OHA18225.1"/>
    <property type="molecule type" value="Genomic_DNA"/>
</dbReference>
<accession>A0A1G2M2W0</accession>
<keyword evidence="1" id="KW-1133">Transmembrane helix</keyword>
<dbReference type="STRING" id="1802301.A2664_02025"/>
<evidence type="ECO:0000313" key="3">
    <source>
        <dbReference type="Proteomes" id="UP000178873"/>
    </source>
</evidence>
<organism evidence="2 3">
    <name type="scientific">Candidatus Taylorbacteria bacterium RIFCSPHIGHO2_01_FULL_46_22b</name>
    <dbReference type="NCBI Taxonomy" id="1802301"/>
    <lineage>
        <taxon>Bacteria</taxon>
        <taxon>Candidatus Tayloriibacteriota</taxon>
    </lineage>
</organism>
<comment type="caution">
    <text evidence="2">The sequence shown here is derived from an EMBL/GenBank/DDBJ whole genome shotgun (WGS) entry which is preliminary data.</text>
</comment>
<reference evidence="2 3" key="1">
    <citation type="journal article" date="2016" name="Nat. Commun.">
        <title>Thousands of microbial genomes shed light on interconnected biogeochemical processes in an aquifer system.</title>
        <authorList>
            <person name="Anantharaman K."/>
            <person name="Brown C.T."/>
            <person name="Hug L.A."/>
            <person name="Sharon I."/>
            <person name="Castelle C.J."/>
            <person name="Probst A.J."/>
            <person name="Thomas B.C."/>
            <person name="Singh A."/>
            <person name="Wilkins M.J."/>
            <person name="Karaoz U."/>
            <person name="Brodie E.L."/>
            <person name="Williams K.H."/>
            <person name="Hubbard S.S."/>
            <person name="Banfield J.F."/>
        </authorList>
    </citation>
    <scope>NUCLEOTIDE SEQUENCE [LARGE SCALE GENOMIC DNA]</scope>
</reference>
<sequence>MDAKFQPSFIPKQPVSVPTQTRVGYISLLFVVGLIVFILTIGLIAAELIAEKVLSRDIANLNRSLVEAKSSLELSTIDELKKTASRTGLAMTLITAHIAPSKLLEAIEQSVFANVSLSGLSLAQSESGGYQLNTTGVAGSYNSLQLQSEFLSTAPFLSNPAFSNFKLDPSGRVSFSFSAEVSPKLVNYSTYVSN</sequence>
<gene>
    <name evidence="2" type="ORF">A2664_02025</name>
</gene>
<name>A0A1G2M2W0_9BACT</name>
<evidence type="ECO:0000313" key="2">
    <source>
        <dbReference type="EMBL" id="OHA18225.1"/>
    </source>
</evidence>
<proteinExistence type="predicted"/>
<dbReference type="Proteomes" id="UP000178873">
    <property type="component" value="Unassembled WGS sequence"/>
</dbReference>
<dbReference type="AlphaFoldDB" id="A0A1G2M2W0"/>
<feature type="transmembrane region" description="Helical" evidence="1">
    <location>
        <begin position="23"/>
        <end position="46"/>
    </location>
</feature>
<protein>
    <submittedName>
        <fullName evidence="2">Uncharacterized protein</fullName>
    </submittedName>
</protein>